<comment type="caution">
    <text evidence="2">The sequence shown here is derived from an EMBL/GenBank/DDBJ whole genome shotgun (WGS) entry which is preliminary data.</text>
</comment>
<dbReference type="OrthoDB" id="8123891at2759"/>
<feature type="compositionally biased region" description="Low complexity" evidence="1">
    <location>
        <begin position="193"/>
        <end position="202"/>
    </location>
</feature>
<feature type="region of interest" description="Disordered" evidence="1">
    <location>
        <begin position="184"/>
        <end position="223"/>
    </location>
</feature>
<sequence>MASPAYLMALVSGMTALQSRERDDESEIDSDGETTLDSISPSTTTTSRSGSSSAPIRTALNPSRLRKSGYSACGLQNTPEDRVLQVLQAPRQLPRPNILQWNCRSLRMRHADSHTFLLANKTYCLPSEHRLPGYVAYHSATACAESHCTATNCREAAHEPGCSKAAIYVRSGCAHSEVNLTGFSSPHMEEQQRFPPSAARARPFARRRRLPRAEEAKHEEPAARRCLAGAAQMQRERPSSPPLFRPLARKGSLAGVSRFEIEHELVDIPLIGGYRVNHRLNTAAVDTQSERSREALLAVRNPVGNRVYYYYTTQVANHATPGVCSETSISLARGDHFANRDPINILRATLRQLHSSHLRAQAPDAVYIRGVRVRVQHLDPRPSNVKDVALQPLIACRAATIGNCGGSHYTPSCTEHTRNVRTVVEKERNRSRAASQNLRSARRDANISAHAMSTTPKPHSRIPKPPPPRAATVPARRNTCHPPRADEPASNSDYLHRIISSKRAHTGDADERPLRGRTPGDYKRGPARAYPFHELRQRGRDARFSSLPLAPPSRKETSPRKGERDSPAKNAPPPPPPPRERTESPRPHASTSAPSPSPPRRAAEEPARTRKERETPARKRSPSAADEEEGFRERPRGRGQGNNFKKRTQTNTARPLTSPRNTNAPETTVLTVLGNLAAVTRFATQKELAHIPGLTACRVNHRLSTVAVDTNNEQSRDALLRGAHSAESEGTSVFLVFDGPEAPAAVNIAGVRCRVQTLPPRPLQCEHCGRFNHYTSACRSAPRCKNCGGEHVTTSCTEHTQRCANCGGSHHYSSPRCRQWRREKEIAAQARSQEVPLRVARQRYYNQPRPQPPPDRRLYSNVLRGPEIQRPIPAPRRLPPEPRAKTATAAASPPPIQAVTAVLQQAAQALQEAVALLHNGL</sequence>
<feature type="compositionally biased region" description="Basic and acidic residues" evidence="1">
    <location>
        <begin position="601"/>
        <end position="617"/>
    </location>
</feature>
<name>A0A9J6GLE2_HAELO</name>
<dbReference type="AlphaFoldDB" id="A0A9J6GLE2"/>
<feature type="region of interest" description="Disordered" evidence="1">
    <location>
        <begin position="844"/>
        <end position="892"/>
    </location>
</feature>
<organism evidence="2 3">
    <name type="scientific">Haemaphysalis longicornis</name>
    <name type="common">Bush tick</name>
    <dbReference type="NCBI Taxonomy" id="44386"/>
    <lineage>
        <taxon>Eukaryota</taxon>
        <taxon>Metazoa</taxon>
        <taxon>Ecdysozoa</taxon>
        <taxon>Arthropoda</taxon>
        <taxon>Chelicerata</taxon>
        <taxon>Arachnida</taxon>
        <taxon>Acari</taxon>
        <taxon>Parasitiformes</taxon>
        <taxon>Ixodida</taxon>
        <taxon>Ixodoidea</taxon>
        <taxon>Ixodidae</taxon>
        <taxon>Haemaphysalinae</taxon>
        <taxon>Haemaphysalis</taxon>
    </lineage>
</organism>
<feature type="compositionally biased region" description="Basic and acidic residues" evidence="1">
    <location>
        <begin position="553"/>
        <end position="567"/>
    </location>
</feature>
<keyword evidence="3" id="KW-1185">Reference proteome</keyword>
<accession>A0A9J6GLE2</accession>
<feature type="compositionally biased region" description="Low complexity" evidence="1">
    <location>
        <begin position="35"/>
        <end position="53"/>
    </location>
</feature>
<evidence type="ECO:0008006" key="4">
    <source>
        <dbReference type="Google" id="ProtNLM"/>
    </source>
</evidence>
<evidence type="ECO:0000313" key="3">
    <source>
        <dbReference type="Proteomes" id="UP000821853"/>
    </source>
</evidence>
<feature type="compositionally biased region" description="Polar residues" evidence="1">
    <location>
        <begin position="649"/>
        <end position="666"/>
    </location>
</feature>
<evidence type="ECO:0000256" key="1">
    <source>
        <dbReference type="SAM" id="MobiDB-lite"/>
    </source>
</evidence>
<gene>
    <name evidence="2" type="ORF">HPB48_012097</name>
</gene>
<feature type="region of interest" description="Disordered" evidence="1">
    <location>
        <begin position="17"/>
        <end position="57"/>
    </location>
</feature>
<dbReference type="Proteomes" id="UP000821853">
    <property type="component" value="Chromosome 5"/>
</dbReference>
<feature type="compositionally biased region" description="Basic and acidic residues" evidence="1">
    <location>
        <begin position="531"/>
        <end position="543"/>
    </location>
</feature>
<dbReference type="VEuPathDB" id="VectorBase:HLOH_062089"/>
<feature type="region of interest" description="Disordered" evidence="1">
    <location>
        <begin position="422"/>
        <end position="666"/>
    </location>
</feature>
<proteinExistence type="predicted"/>
<dbReference type="EMBL" id="JABSTR010000007">
    <property type="protein sequence ID" value="KAH9375423.1"/>
    <property type="molecule type" value="Genomic_DNA"/>
</dbReference>
<evidence type="ECO:0000313" key="2">
    <source>
        <dbReference type="EMBL" id="KAH9375423.1"/>
    </source>
</evidence>
<feature type="compositionally biased region" description="Basic and acidic residues" evidence="1">
    <location>
        <begin position="505"/>
        <end position="524"/>
    </location>
</feature>
<feature type="compositionally biased region" description="Basic and acidic residues" evidence="1">
    <location>
        <begin position="211"/>
        <end position="223"/>
    </location>
</feature>
<protein>
    <recommendedName>
        <fullName evidence="4">Gag-like protein</fullName>
    </recommendedName>
</protein>
<reference evidence="2 3" key="1">
    <citation type="journal article" date="2020" name="Cell">
        <title>Large-Scale Comparative Analyses of Tick Genomes Elucidate Their Genetic Diversity and Vector Capacities.</title>
        <authorList>
            <consortium name="Tick Genome and Microbiome Consortium (TIGMIC)"/>
            <person name="Jia N."/>
            <person name="Wang J."/>
            <person name="Shi W."/>
            <person name="Du L."/>
            <person name="Sun Y."/>
            <person name="Zhan W."/>
            <person name="Jiang J.F."/>
            <person name="Wang Q."/>
            <person name="Zhang B."/>
            <person name="Ji P."/>
            <person name="Bell-Sakyi L."/>
            <person name="Cui X.M."/>
            <person name="Yuan T.T."/>
            <person name="Jiang B.G."/>
            <person name="Yang W.F."/>
            <person name="Lam T.T."/>
            <person name="Chang Q.C."/>
            <person name="Ding S.J."/>
            <person name="Wang X.J."/>
            <person name="Zhu J.G."/>
            <person name="Ruan X.D."/>
            <person name="Zhao L."/>
            <person name="Wei J.T."/>
            <person name="Ye R.Z."/>
            <person name="Que T.C."/>
            <person name="Du C.H."/>
            <person name="Zhou Y.H."/>
            <person name="Cheng J.X."/>
            <person name="Dai P.F."/>
            <person name="Guo W.B."/>
            <person name="Han X.H."/>
            <person name="Huang E.J."/>
            <person name="Li L.F."/>
            <person name="Wei W."/>
            <person name="Gao Y.C."/>
            <person name="Liu J.Z."/>
            <person name="Shao H.Z."/>
            <person name="Wang X."/>
            <person name="Wang C.C."/>
            <person name="Yang T.C."/>
            <person name="Huo Q.B."/>
            <person name="Li W."/>
            <person name="Chen H.Y."/>
            <person name="Chen S.E."/>
            <person name="Zhou L.G."/>
            <person name="Ni X.B."/>
            <person name="Tian J.H."/>
            <person name="Sheng Y."/>
            <person name="Liu T."/>
            <person name="Pan Y.S."/>
            <person name="Xia L.Y."/>
            <person name="Li J."/>
            <person name="Zhao F."/>
            <person name="Cao W.C."/>
        </authorList>
    </citation>
    <scope>NUCLEOTIDE SEQUENCE [LARGE SCALE GENOMIC DNA]</scope>
    <source>
        <strain evidence="2">HaeL-2018</strain>
    </source>
</reference>
<feature type="compositionally biased region" description="Acidic residues" evidence="1">
    <location>
        <begin position="24"/>
        <end position="34"/>
    </location>
</feature>